<sequence length="98" mass="10500">MHTPGMQYHSTDTHICLMQREILLFAAIRDAADTDSLLIDVASDATAADVLREVAQRVPSTQTLLASCRVALDNRYVPNTQPLGAAKEIAIIPPVSGG</sequence>
<gene>
    <name evidence="4" type="ORF">GCM10023156_71450</name>
</gene>
<dbReference type="Gene3D" id="3.10.20.30">
    <property type="match status" value="1"/>
</dbReference>
<dbReference type="Proteomes" id="UP001500840">
    <property type="component" value="Unassembled WGS sequence"/>
</dbReference>
<dbReference type="InterPro" id="IPR012675">
    <property type="entry name" value="Beta-grasp_dom_sf"/>
</dbReference>
<name>A0ABP8NXF2_9BACT</name>
<dbReference type="InterPro" id="IPR003749">
    <property type="entry name" value="ThiS/MoaD-like"/>
</dbReference>
<accession>A0ABP8NXF2</accession>
<evidence type="ECO:0000313" key="5">
    <source>
        <dbReference type="Proteomes" id="UP001500840"/>
    </source>
</evidence>
<dbReference type="EMBL" id="BAABGA010000120">
    <property type="protein sequence ID" value="GAA4473447.1"/>
    <property type="molecule type" value="Genomic_DNA"/>
</dbReference>
<dbReference type="Pfam" id="PF02597">
    <property type="entry name" value="ThiS"/>
    <property type="match status" value="1"/>
</dbReference>
<keyword evidence="5" id="KW-1185">Reference proteome</keyword>
<evidence type="ECO:0000256" key="2">
    <source>
        <dbReference type="ARBA" id="ARBA00024200"/>
    </source>
</evidence>
<comment type="similarity">
    <text evidence="2">Belongs to the MoaD family.</text>
</comment>
<dbReference type="CDD" id="cd00754">
    <property type="entry name" value="Ubl_MoaD"/>
    <property type="match status" value="1"/>
</dbReference>
<dbReference type="InterPro" id="IPR044672">
    <property type="entry name" value="MOCS2A"/>
</dbReference>
<protein>
    <recommendedName>
        <fullName evidence="3">Molybdopterin synthase sulfur carrier subunit</fullName>
    </recommendedName>
</protein>
<keyword evidence="1" id="KW-0547">Nucleotide-binding</keyword>
<comment type="caution">
    <text evidence="4">The sequence shown here is derived from an EMBL/GenBank/DDBJ whole genome shotgun (WGS) entry which is preliminary data.</text>
</comment>
<dbReference type="PANTHER" id="PTHR33359:SF1">
    <property type="entry name" value="MOLYBDOPTERIN SYNTHASE SULFUR CARRIER SUBUNIT"/>
    <property type="match status" value="1"/>
</dbReference>
<organism evidence="4 5">
    <name type="scientific">Novipirellula rosea</name>
    <dbReference type="NCBI Taxonomy" id="1031540"/>
    <lineage>
        <taxon>Bacteria</taxon>
        <taxon>Pseudomonadati</taxon>
        <taxon>Planctomycetota</taxon>
        <taxon>Planctomycetia</taxon>
        <taxon>Pirellulales</taxon>
        <taxon>Pirellulaceae</taxon>
        <taxon>Novipirellula</taxon>
    </lineage>
</organism>
<dbReference type="SUPFAM" id="SSF54285">
    <property type="entry name" value="MoaD/ThiS"/>
    <property type="match status" value="1"/>
</dbReference>
<reference evidence="5" key="1">
    <citation type="journal article" date="2019" name="Int. J. Syst. Evol. Microbiol.">
        <title>The Global Catalogue of Microorganisms (GCM) 10K type strain sequencing project: providing services to taxonomists for standard genome sequencing and annotation.</title>
        <authorList>
            <consortium name="The Broad Institute Genomics Platform"/>
            <consortium name="The Broad Institute Genome Sequencing Center for Infectious Disease"/>
            <person name="Wu L."/>
            <person name="Ma J."/>
        </authorList>
    </citation>
    <scope>NUCLEOTIDE SEQUENCE [LARGE SCALE GENOMIC DNA]</scope>
    <source>
        <strain evidence="5">JCM 17759</strain>
    </source>
</reference>
<evidence type="ECO:0000256" key="3">
    <source>
        <dbReference type="ARBA" id="ARBA00024247"/>
    </source>
</evidence>
<evidence type="ECO:0000313" key="4">
    <source>
        <dbReference type="EMBL" id="GAA4473447.1"/>
    </source>
</evidence>
<evidence type="ECO:0000256" key="1">
    <source>
        <dbReference type="ARBA" id="ARBA00022741"/>
    </source>
</evidence>
<proteinExistence type="inferred from homology"/>
<dbReference type="InterPro" id="IPR016155">
    <property type="entry name" value="Mopterin_synth/thiamin_S_b"/>
</dbReference>
<dbReference type="PANTHER" id="PTHR33359">
    <property type="entry name" value="MOLYBDOPTERIN SYNTHASE SULFUR CARRIER SUBUNIT"/>
    <property type="match status" value="1"/>
</dbReference>